<reference evidence="2" key="1">
    <citation type="submission" date="2021-02" db="EMBL/GenBank/DDBJ databases">
        <authorList>
            <person name="Dougan E. K."/>
            <person name="Rhodes N."/>
            <person name="Thang M."/>
            <person name="Chan C."/>
        </authorList>
    </citation>
    <scope>NUCLEOTIDE SEQUENCE</scope>
</reference>
<feature type="transmembrane region" description="Helical" evidence="1">
    <location>
        <begin position="1298"/>
        <end position="1321"/>
    </location>
</feature>
<gene>
    <name evidence="2" type="ORF">SNAT2548_LOCUS4569</name>
</gene>
<feature type="transmembrane region" description="Helical" evidence="1">
    <location>
        <begin position="1051"/>
        <end position="1069"/>
    </location>
</feature>
<dbReference type="Proteomes" id="UP000604046">
    <property type="component" value="Unassembled WGS sequence"/>
</dbReference>
<accession>A0A812IMS5</accession>
<evidence type="ECO:0000313" key="2">
    <source>
        <dbReference type="EMBL" id="CAE7038091.1"/>
    </source>
</evidence>
<proteinExistence type="predicted"/>
<feature type="transmembrane region" description="Helical" evidence="1">
    <location>
        <begin position="1205"/>
        <end position="1226"/>
    </location>
</feature>
<feature type="transmembrane region" description="Helical" evidence="1">
    <location>
        <begin position="1081"/>
        <end position="1108"/>
    </location>
</feature>
<comment type="caution">
    <text evidence="2">The sequence shown here is derived from an EMBL/GenBank/DDBJ whole genome shotgun (WGS) entry which is preliminary data.</text>
</comment>
<dbReference type="EMBL" id="CAJNDS010000281">
    <property type="protein sequence ID" value="CAE7038091.1"/>
    <property type="molecule type" value="Genomic_DNA"/>
</dbReference>
<protein>
    <submittedName>
        <fullName evidence="2">Uncharacterized protein</fullName>
    </submittedName>
</protein>
<keyword evidence="1" id="KW-0472">Membrane</keyword>
<sequence>MANEKSKKTETRSPLLDFQLDLREVRHMAPHVLASAVASAGAGRHTSPALWRAYAERASEVRRHLTVRDLRRLFQGHAAAGKKDISLFRDLLKDASWKGDPQVSVKDLCYVAVALAKLRCSDDIFETLTAHFAENSMEDLESVDIGSLANAFSRVALTHKVCWARISERLRADASTALLPPEAATMALNAFAVIKHCDSELFTTVVQSSIRPCVADYTMTQAALLLDAVARCSAVTQDLAPELFRSFMRLWLSQGHLEELARPEDLAHLASSAVKLGIVQEEELNLALASAGLQHLGQFSSSQLALFCSSLARLPSSGRAAFLGVAAMQVQPMMRFSSFVDLGLLSQAFLSCGIKLTREASSLYLHRVAVVAKEELANFAQPGSPDLANSLAASLERVAEGSLQILIGVEGDLLLAAIRPLTLELCDRKAVRPRTAAAVLGLHAHFSIRDEELFQALQKAQEAHPDFGATLAGRFLRPLGALGYPSEPFLRSIDKSLGSPSGTWQRSLPALAADLFAAALVDFSFLSEGSVTNLCRAAKTQCQNHLPADVALRMKCAGEIAAASHAWLKQVAGHEEACWLADWAEEAFSAGGPQHDLAPPPSSALLRSVFATLHRVQEPGDEILVSWPVHGFRADLVLRRPGSNLLAIEVCSKECFYARSQQLLARCVMKHRLLTEAFGGPPVQVNSWEWPSQPEDQEQFLSYSARVAMGAKNSWMRISESDSELDEEASLVSLSRGSADSQRWLDLMSTGKEGEELREDSRALVDRYDLRCLAALTYERLMVLLDCKATQQQQQRMLRTGSSHQRLDAQISMLQLQTQQKQAKKELEESDFLVLVPEDESERGLKHQLDNISRWEAAFFDWVRELNALSPKMFVENLTLLRIEYGQENLNRFLQSLSLELTWPRVEARIKRMSGVASTELSPWEVFKPQERNFCVVGCEDLTGRTAKSKLKSFVASVSKEKFERQGASAWEAWHVIKQFGSKMLSGEHALIFEATYSITPAVQLFELSSWDLTMALKALVDAGQVSQCFNTVLGKAILKESLRRTFMLRAWYACLDLLLVILLTHLGSAAQRQQTPDRTVIWAFGMLSSWIFMSCLCKIFVGLYFFVDCASFFTSLLAAVGRHLTLWNFLITASELYSATVGLQFLSCIKDPKLTGFNYFETHPVMISVLVLIRWALLSIDFFQIEEIGRRVVPIVHAVSRPASVYFLFFLALMLAGSFQAYSVFPIEENVGGANTVLNTFLKIFRLEVLGDFDLDELEGINDKITGVTKNGIIEGDVDSDPSDWSDKYHRGVRFEFMALSLGVTVVVMNVYIGLLGSLYDKAAQRKNQLYAHYLASRCYPHMCERQLQSRCFGCCARGTGKNHGHGNRLYWLAYEKDRLLDGSDD</sequence>
<organism evidence="2 3">
    <name type="scientific">Symbiodinium natans</name>
    <dbReference type="NCBI Taxonomy" id="878477"/>
    <lineage>
        <taxon>Eukaryota</taxon>
        <taxon>Sar</taxon>
        <taxon>Alveolata</taxon>
        <taxon>Dinophyceae</taxon>
        <taxon>Suessiales</taxon>
        <taxon>Symbiodiniaceae</taxon>
        <taxon>Symbiodinium</taxon>
    </lineage>
</organism>
<keyword evidence="3" id="KW-1185">Reference proteome</keyword>
<evidence type="ECO:0000313" key="3">
    <source>
        <dbReference type="Proteomes" id="UP000604046"/>
    </source>
</evidence>
<dbReference type="OrthoDB" id="437420at2759"/>
<keyword evidence="1" id="KW-0812">Transmembrane</keyword>
<name>A0A812IMS5_9DINO</name>
<evidence type="ECO:0000256" key="1">
    <source>
        <dbReference type="SAM" id="Phobius"/>
    </source>
</evidence>
<keyword evidence="1" id="KW-1133">Transmembrane helix</keyword>